<dbReference type="InterPro" id="IPR056156">
    <property type="entry name" value="TPR_IF140_C"/>
</dbReference>
<dbReference type="Gene3D" id="1.25.40.470">
    <property type="match status" value="2"/>
</dbReference>
<sequence length="1681" mass="183936">MSLFIVNAPEYDGQLKENLIVAHKSKPLLATAWSKPPSVLITSNEGEVLTSIKEPAGSTGRTQQPTALAWHPVQPLLVIGWSNGKMSLWSMPTSNALLLSDEAATEATSGAVQLLAAFAATQSDAEGAVREHGAGAVLATEWSTHGLYLVSTSQQRNVVVWMLDQTATETSVSFKLKPLWSVQASDPVVRVIHVPGTAGGRSMSVAISDAATGSDVRGGSVDDDINFLLADGSASIFAVNEEQQLFPCVTQQEPIVSVIYDPRTRMLVTLSTSYMIEAYKVGEEDLKGRSTVHRMLPMPPAASVATTASGAKIPTSMSWASPGVVTFGGGDDRLRFFELSTESLDVLTLPQPGLHVSCLATNLGKGVMAVGTVEGTLVVLQRITSASSAAATAAATNNSGIGLHPSSSANEGNGTSVFTLGAEAGLAGQWEALAVHQVGKYVDRVVFTALGDMVVCRGGTELQVLHETNRKRAWDGVAAATQISADMVVIESVTGCQCLLRSKGTVRGLSIAFPNIALWNGSQIDLYTINEATSEFTLVNFVPTTSPAFAMHRDGLIYVMGNRVVFETMQLAPIAQMTFTEAEGAPVIIDTMNDYLVAVSSRNYLRLARVSSRDLRQVGPARPLTFDTSSDSDVAEAPSAAAQPRRLSKSSAGAVAVIPQKVKVSVLAARVNAQGRRVAFMTKLGALGLPDTRIWVYDSDTDKMSSFDFATRNEVPNAVYWNTPEPNTNTVGELEYLLLACETHQTRSEDKKITDSDELGARLEKDNADKNTNRPAGQEDLPEALPDMENFAEKKQAMEEARRGSLGATNYIDHRAHNIVTLFATNTGLVVQNVGSLRRYQICLVGLTIPDFLLASVKIDGNPSNAEDYVIEQKRLRDFEGLKSDKDVAVREALMKFSYYSTIGNMDEAYRCVKNIKNPAAWQGLARLCVSSGRLDVAAVCLATMEDCVAARALREAREEYPDEKDVQLATLALGLGMVEECEALLRKTKRFDLMTDVFMACGKFEHAQRHSEKFDRVHIRPVAYKYAQFMESLQNMDAAIMWYYNAKCAGTDVPRIFFQRNRIHELRDLLVPRSHPTTPVANNNNTSDGSNGGNLPAREDPHTAFATLFPRNRELLLWWAQHSERRRNAQEALRFYHAGDDIYNMVRILCTLNPPKLENAIELVNKEMDKTKARFQQQQAFAAAAPGRRAAEDQGEPDPVGAAFFVGQVYERQGDLAHALQYYQTAGAYRSGCRVAWRMEQYGTVVSLAVKSDDERLMLETAMAFEKQQMFDKGVQLYRRIGAVQCALDACVKGGLYETLHEISANLASASTDPAVFLGMADHFQSEGDYQKAVDMLIFAKHFDEAMKLCETRNVILTEEMAESITGDIGKLPLEEKQALLHKVAHIARDQGSWSLACKKYTQAGDRVKAMKMLMRGGETEKVIFFANHSRNAEIYTMAANYLQSQNWIADANIYKSIVLFYTKAKAFSSLVTFYESCAQLQVDDKRDYTEALRVLEECIRLTQTGPASKANIDPVKIEGMKRRVEVMRGFVNAQGICNSMNPADRGSPEEKAKGNNVIAACSDIIKRSRPTSPDHDLIMESVHVGDVFALMVRFYFDKLGEPNNALKVLESMPKHGVDPTLFIEADYMEQLCKANGKSLDSVLPNVRLGDGSGVNGAGRKLSTSGTRRASYIDEDVTGS</sequence>
<organism evidence="11 12">
    <name type="scientific">Leptomonas seymouri</name>
    <dbReference type="NCBI Taxonomy" id="5684"/>
    <lineage>
        <taxon>Eukaryota</taxon>
        <taxon>Discoba</taxon>
        <taxon>Euglenozoa</taxon>
        <taxon>Kinetoplastea</taxon>
        <taxon>Metakinetoplastina</taxon>
        <taxon>Trypanosomatida</taxon>
        <taxon>Trypanosomatidae</taxon>
        <taxon>Leishmaniinae</taxon>
        <taxon>Leptomonas</taxon>
    </lineage>
</organism>
<dbReference type="GO" id="GO:0035721">
    <property type="term" value="P:intraciliary retrograde transport"/>
    <property type="evidence" value="ECO:0007669"/>
    <property type="project" value="TreeGrafter"/>
</dbReference>
<dbReference type="GO" id="GO:0005930">
    <property type="term" value="C:axoneme"/>
    <property type="evidence" value="ECO:0007669"/>
    <property type="project" value="TreeGrafter"/>
</dbReference>
<feature type="region of interest" description="Disordered" evidence="7">
    <location>
        <begin position="621"/>
        <end position="646"/>
    </location>
</feature>
<keyword evidence="2" id="KW-0853">WD repeat</keyword>
<evidence type="ECO:0000256" key="1">
    <source>
        <dbReference type="ARBA" id="ARBA00004138"/>
    </source>
</evidence>
<dbReference type="Pfam" id="PF24760">
    <property type="entry name" value="TPR_IF140_C"/>
    <property type="match status" value="1"/>
</dbReference>
<feature type="domain" description="IF140/IFT172/WDR19 TPR" evidence="10">
    <location>
        <begin position="1202"/>
        <end position="1462"/>
    </location>
</feature>
<dbReference type="Pfam" id="PF23385">
    <property type="entry name" value="Beta-prop_IFT140_2nd"/>
    <property type="match status" value="2"/>
</dbReference>
<evidence type="ECO:0000313" key="11">
    <source>
        <dbReference type="EMBL" id="KPI89602.1"/>
    </source>
</evidence>
<evidence type="ECO:0008006" key="13">
    <source>
        <dbReference type="Google" id="ProtNLM"/>
    </source>
</evidence>
<evidence type="ECO:0000256" key="2">
    <source>
        <dbReference type="ARBA" id="ARBA00022574"/>
    </source>
</evidence>
<keyword evidence="4" id="KW-0802">TPR repeat</keyword>
<dbReference type="InterPro" id="IPR011990">
    <property type="entry name" value="TPR-like_helical_dom_sf"/>
</dbReference>
<accession>A0A0N1I951</accession>
<evidence type="ECO:0000256" key="6">
    <source>
        <dbReference type="ARBA" id="ARBA00023273"/>
    </source>
</evidence>
<dbReference type="Gene3D" id="1.25.40.10">
    <property type="entry name" value="Tetratricopeptide repeat domain"/>
    <property type="match status" value="1"/>
</dbReference>
<dbReference type="InterPro" id="IPR036322">
    <property type="entry name" value="WD40_repeat_dom_sf"/>
</dbReference>
<evidence type="ECO:0000256" key="4">
    <source>
        <dbReference type="ARBA" id="ARBA00022803"/>
    </source>
</evidence>
<evidence type="ECO:0000256" key="5">
    <source>
        <dbReference type="ARBA" id="ARBA00023069"/>
    </source>
</evidence>
<dbReference type="Pfam" id="PF24762">
    <property type="entry name" value="TPR_IF140-IFT172"/>
    <property type="match status" value="3"/>
</dbReference>
<dbReference type="GO" id="GO:0030991">
    <property type="term" value="C:intraciliary transport particle A"/>
    <property type="evidence" value="ECO:0007669"/>
    <property type="project" value="TreeGrafter"/>
</dbReference>
<dbReference type="InterPro" id="IPR056168">
    <property type="entry name" value="TPR_IF140/IFT172/WDR19"/>
</dbReference>
<feature type="region of interest" description="Disordered" evidence="7">
    <location>
        <begin position="747"/>
        <end position="785"/>
    </location>
</feature>
<feature type="region of interest" description="Disordered" evidence="7">
    <location>
        <begin position="1075"/>
        <end position="1096"/>
    </location>
</feature>
<keyword evidence="12" id="KW-1185">Reference proteome</keyword>
<reference evidence="11 12" key="1">
    <citation type="journal article" date="2015" name="PLoS Pathog.">
        <title>Leptomonas seymouri: Adaptations to the Dixenous Life Cycle Analyzed by Genome Sequencing, Transcriptome Profiling and Co-infection with Leishmania donovani.</title>
        <authorList>
            <person name="Kraeva N."/>
            <person name="Butenko A."/>
            <person name="Hlavacova J."/>
            <person name="Kostygov A."/>
            <person name="Myskova J."/>
            <person name="Grybchuk D."/>
            <person name="Lestinova T."/>
            <person name="Votypka J."/>
            <person name="Volf P."/>
            <person name="Opperdoes F."/>
            <person name="Flegontov P."/>
            <person name="Lukes J."/>
            <person name="Yurchenko V."/>
        </authorList>
    </citation>
    <scope>NUCLEOTIDE SEQUENCE [LARGE SCALE GENOMIC DNA]</scope>
    <source>
        <strain evidence="11 12">ATCC 30220</strain>
    </source>
</reference>
<protein>
    <recommendedName>
        <fullName evidence="13">Intraflagellar transport protein 140</fullName>
    </recommendedName>
</protein>
<feature type="domain" description="IF140/IFT172/WDR19 TPR" evidence="10">
    <location>
        <begin position="1113"/>
        <end position="1172"/>
    </location>
</feature>
<evidence type="ECO:0000259" key="8">
    <source>
        <dbReference type="Pfam" id="PF23385"/>
    </source>
</evidence>
<keyword evidence="3" id="KW-0677">Repeat</keyword>
<feature type="domain" description="IF140/IFT172/WDR19 TPR" evidence="10">
    <location>
        <begin position="904"/>
        <end position="1063"/>
    </location>
</feature>
<feature type="domain" description="IFT140 second beta-propeller" evidence="8">
    <location>
        <begin position="478"/>
        <end position="622"/>
    </location>
</feature>
<gene>
    <name evidence="11" type="ORF">ABL78_1267</name>
</gene>
<dbReference type="PANTHER" id="PTHR15722:SF7">
    <property type="entry name" value="INTRAFLAGELLAR TRANSPORT PROTEIN 140 HOMOLOG"/>
    <property type="match status" value="1"/>
</dbReference>
<dbReference type="SUPFAM" id="SSF48452">
    <property type="entry name" value="TPR-like"/>
    <property type="match status" value="1"/>
</dbReference>
<feature type="compositionally biased region" description="Basic and acidic residues" evidence="7">
    <location>
        <begin position="747"/>
        <end position="772"/>
    </location>
</feature>
<dbReference type="VEuPathDB" id="TriTrypDB:Lsey_0020_0160"/>
<comment type="subcellular location">
    <subcellularLocation>
        <location evidence="1">Cell projection</location>
        <location evidence="1">Cilium</location>
    </subcellularLocation>
</comment>
<dbReference type="GO" id="GO:0036064">
    <property type="term" value="C:ciliary basal body"/>
    <property type="evidence" value="ECO:0007669"/>
    <property type="project" value="TreeGrafter"/>
</dbReference>
<evidence type="ECO:0000259" key="9">
    <source>
        <dbReference type="Pfam" id="PF24760"/>
    </source>
</evidence>
<dbReference type="InterPro" id="IPR056155">
    <property type="entry name" value="Beta-prop_IFT140_2nd"/>
</dbReference>
<dbReference type="InterPro" id="IPR001680">
    <property type="entry name" value="WD40_rpt"/>
</dbReference>
<evidence type="ECO:0000256" key="3">
    <source>
        <dbReference type="ARBA" id="ARBA00022737"/>
    </source>
</evidence>
<name>A0A0N1I951_LEPSE</name>
<dbReference type="PANTHER" id="PTHR15722">
    <property type="entry name" value="IFT140/172-RELATED"/>
    <property type="match status" value="1"/>
</dbReference>
<dbReference type="OMA" id="YAQFMES"/>
<dbReference type="SUPFAM" id="SSF50978">
    <property type="entry name" value="WD40 repeat-like"/>
    <property type="match status" value="1"/>
</dbReference>
<proteinExistence type="predicted"/>
<dbReference type="OrthoDB" id="10258787at2759"/>
<dbReference type="Proteomes" id="UP000038009">
    <property type="component" value="Unassembled WGS sequence"/>
</dbReference>
<evidence type="ECO:0000256" key="7">
    <source>
        <dbReference type="SAM" id="MobiDB-lite"/>
    </source>
</evidence>
<dbReference type="InterPro" id="IPR015943">
    <property type="entry name" value="WD40/YVTN_repeat-like_dom_sf"/>
</dbReference>
<comment type="caution">
    <text evidence="11">The sequence shown here is derived from an EMBL/GenBank/DDBJ whole genome shotgun (WGS) entry which is preliminary data.</text>
</comment>
<feature type="domain" description="IF140 C-terminal TPR" evidence="9">
    <location>
        <begin position="1471"/>
        <end position="1614"/>
    </location>
</feature>
<dbReference type="EMBL" id="LJSK01000020">
    <property type="protein sequence ID" value="KPI89602.1"/>
    <property type="molecule type" value="Genomic_DNA"/>
</dbReference>
<evidence type="ECO:0000259" key="10">
    <source>
        <dbReference type="Pfam" id="PF24762"/>
    </source>
</evidence>
<keyword evidence="5" id="KW-0969">Cilium</keyword>
<evidence type="ECO:0000313" key="12">
    <source>
        <dbReference type="Proteomes" id="UP000038009"/>
    </source>
</evidence>
<keyword evidence="6" id="KW-0966">Cell projection</keyword>
<dbReference type="FunFam" id="1.25.40.470:FF:000031">
    <property type="entry name" value="Uncharacterized protein TCIL3000_10_12370"/>
    <property type="match status" value="1"/>
</dbReference>
<feature type="domain" description="IFT140 second beta-propeller" evidence="8">
    <location>
        <begin position="665"/>
        <end position="854"/>
    </location>
</feature>
<dbReference type="Gene3D" id="2.130.10.10">
    <property type="entry name" value="YVTN repeat-like/Quinoprotein amine dehydrogenase"/>
    <property type="match status" value="1"/>
</dbReference>
<dbReference type="SMART" id="SM00320">
    <property type="entry name" value="WD40"/>
    <property type="match status" value="3"/>
</dbReference>